<evidence type="ECO:0000313" key="2">
    <source>
        <dbReference type="Proteomes" id="UP000238348"/>
    </source>
</evidence>
<gene>
    <name evidence="1" type="ORF">SOCE26_044980</name>
</gene>
<dbReference type="EMBL" id="CP012673">
    <property type="protein sequence ID" value="AUX43058.1"/>
    <property type="molecule type" value="Genomic_DNA"/>
</dbReference>
<sequence length="396" mass="40374">MPMGRARAGVTTFFAADRGGALSPPARSAGRALALAAVALAACTSSGNDDEQQVQMSLTIDPAAFLGDVRCSNEEGAIRSYVATLTDESAEGGPTLLASSPPIPCSSRVTFTEIVEGRSYRAEIDGYGRFAEELTPRGGETSGSREMLAGRDTVDPRWTWACSGPDEGGIVARKGVNVVFRGCSPLTADTDPQPTAIELDPTRALGALRCEADGGTVASFDIVPEDGALAPVLGITCPPEQTPTYNLDDLGVPPGRAYSFRLEARDAAGAVAFGSACVAVADEGVTAAAACDPLSATGALEIDLDALLAEEDLACGDGASVYFATVAPAGQTEAEELLIGPVPCGERAFVSPLVPGVYGASVEVLDRKGDPVRTAACDGEVRPGATTRAACAVSSP</sequence>
<dbReference type="Proteomes" id="UP000238348">
    <property type="component" value="Chromosome"/>
</dbReference>
<protein>
    <submittedName>
        <fullName evidence="1">Uncharacterized protein</fullName>
    </submittedName>
</protein>
<organism evidence="1 2">
    <name type="scientific">Sorangium cellulosum</name>
    <name type="common">Polyangium cellulosum</name>
    <dbReference type="NCBI Taxonomy" id="56"/>
    <lineage>
        <taxon>Bacteria</taxon>
        <taxon>Pseudomonadati</taxon>
        <taxon>Myxococcota</taxon>
        <taxon>Polyangia</taxon>
        <taxon>Polyangiales</taxon>
        <taxon>Polyangiaceae</taxon>
        <taxon>Sorangium</taxon>
    </lineage>
</organism>
<evidence type="ECO:0000313" key="1">
    <source>
        <dbReference type="EMBL" id="AUX43058.1"/>
    </source>
</evidence>
<accession>A0A2L0EUS4</accession>
<proteinExistence type="predicted"/>
<name>A0A2L0EUS4_SORCE</name>
<dbReference type="AlphaFoldDB" id="A0A2L0EUS4"/>
<reference evidence="1 2" key="1">
    <citation type="submission" date="2015-09" db="EMBL/GenBank/DDBJ databases">
        <title>Sorangium comparison.</title>
        <authorList>
            <person name="Zaburannyi N."/>
            <person name="Bunk B."/>
            <person name="Overmann J."/>
            <person name="Mueller R."/>
        </authorList>
    </citation>
    <scope>NUCLEOTIDE SEQUENCE [LARGE SCALE GENOMIC DNA]</scope>
    <source>
        <strain evidence="1 2">So ce26</strain>
    </source>
</reference>